<dbReference type="STRING" id="880070.Cycma_3406"/>
<keyword evidence="2" id="KW-1185">Reference proteome</keyword>
<sequence>MDDIIFALALIDQNRQLGIPSVKPRLIDRSRSKVMF</sequence>
<dbReference type="EMBL" id="CP002955">
    <property type="protein sequence ID" value="AEL27129.1"/>
    <property type="molecule type" value="Genomic_DNA"/>
</dbReference>
<name>G0IWE1_CYCMS</name>
<dbReference type="Proteomes" id="UP000001635">
    <property type="component" value="Chromosome"/>
</dbReference>
<dbReference type="AlphaFoldDB" id="G0IWE1"/>
<reference evidence="2" key="1">
    <citation type="submission" date="2011-07" db="EMBL/GenBank/DDBJ databases">
        <title>The complete genome of Cyclobacterium marinum DSM 745.</title>
        <authorList>
            <person name="Lucas S."/>
            <person name="Han J."/>
            <person name="Lapidus A."/>
            <person name="Bruce D."/>
            <person name="Goodwin L."/>
            <person name="Pitluck S."/>
            <person name="Peters L."/>
            <person name="Kyrpides N."/>
            <person name="Mavromatis K."/>
            <person name="Ivanova N."/>
            <person name="Ovchinnikova G."/>
            <person name="Chertkov O."/>
            <person name="Detter J.C."/>
            <person name="Tapia R."/>
            <person name="Han C."/>
            <person name="Land M."/>
            <person name="Hauser L."/>
            <person name="Markowitz V."/>
            <person name="Cheng J.-F."/>
            <person name="Hugenholtz P."/>
            <person name="Woyke T."/>
            <person name="Wu D."/>
            <person name="Tindall B."/>
            <person name="Schuetze A."/>
            <person name="Brambilla E."/>
            <person name="Klenk H.-P."/>
            <person name="Eisen J.A."/>
        </authorList>
    </citation>
    <scope>NUCLEOTIDE SEQUENCE [LARGE SCALE GENOMIC DNA]</scope>
    <source>
        <strain evidence="2">ATCC 25205 / DSM 745 / LMG 13164 / NCIMB 1802</strain>
    </source>
</reference>
<dbReference type="HOGENOM" id="CLU_3355743_0_0_10"/>
<accession>G0IWE1</accession>
<dbReference type="KEGG" id="cmr:Cycma_3406"/>
<evidence type="ECO:0000313" key="1">
    <source>
        <dbReference type="EMBL" id="AEL27129.1"/>
    </source>
</evidence>
<gene>
    <name evidence="1" type="ordered locus">Cycma_3406</name>
</gene>
<protein>
    <submittedName>
        <fullName evidence="1">Uncharacterized protein</fullName>
    </submittedName>
</protein>
<proteinExistence type="predicted"/>
<evidence type="ECO:0000313" key="2">
    <source>
        <dbReference type="Proteomes" id="UP000001635"/>
    </source>
</evidence>
<organism evidence="1 2">
    <name type="scientific">Cyclobacterium marinum (strain ATCC 25205 / DSM 745 / LMG 13164 / NCIMB 1802)</name>
    <name type="common">Flectobacillus marinus</name>
    <dbReference type="NCBI Taxonomy" id="880070"/>
    <lineage>
        <taxon>Bacteria</taxon>
        <taxon>Pseudomonadati</taxon>
        <taxon>Bacteroidota</taxon>
        <taxon>Cytophagia</taxon>
        <taxon>Cytophagales</taxon>
        <taxon>Cyclobacteriaceae</taxon>
        <taxon>Cyclobacterium</taxon>
    </lineage>
</organism>